<dbReference type="InterPro" id="IPR032675">
    <property type="entry name" value="LRR_dom_sf"/>
</dbReference>
<dbReference type="Proteomes" id="UP001194468">
    <property type="component" value="Unassembled WGS sequence"/>
</dbReference>
<sequence length="466" mass="52768">MHRALEIQEILLNIFEWERRDTLASLARTCHAFKEPALDLLWRVLPNLSPLARCLPDASYRLPGKITYAFSRPLAQTESDLLYRYTRRIRSIIDFHYGLDLESVMTFLNPPTTRPLFPNLRTLHCTYTKETMPLLHLPLPSLVVIDFSPNIRKLSLFVGRRLIDEAMFKIEPNYMCRWQNLTSVVCPQVALDVHALVHLSSLTELAFTASITTSYDSPIFFPNLHNLTLQSESLEPISHLLLQIRLSVMKNFDATFFRCPSRLQLSSFWANFQAATISRTIEGLQLTQSYHSSGNSLRSEVPLLSFEDLQPCTAFSNLRLVDVDIGWSVGLTDGDLLTLTMAWPRLEGFSINLYWGWSVESRGITPSGLLQVLQTCRSLNTVSLAIDTRGYTEFPPPQAAPGLTLLRPLSIRVLDSVIDAESVPAMAAFFAGIAPPDDFYLCARHVCVDRWGDVCRRVCNAVDYHS</sequence>
<evidence type="ECO:0000313" key="1">
    <source>
        <dbReference type="EMBL" id="KAF8417526.1"/>
    </source>
</evidence>
<reference evidence="1" key="1">
    <citation type="submission" date="2019-10" db="EMBL/GenBank/DDBJ databases">
        <authorList>
            <consortium name="DOE Joint Genome Institute"/>
            <person name="Kuo A."/>
            <person name="Miyauchi S."/>
            <person name="Kiss E."/>
            <person name="Drula E."/>
            <person name="Kohler A."/>
            <person name="Sanchez-Garcia M."/>
            <person name="Andreopoulos B."/>
            <person name="Barry K.W."/>
            <person name="Bonito G."/>
            <person name="Buee M."/>
            <person name="Carver A."/>
            <person name="Chen C."/>
            <person name="Cichocki N."/>
            <person name="Clum A."/>
            <person name="Culley D."/>
            <person name="Crous P.W."/>
            <person name="Fauchery L."/>
            <person name="Girlanda M."/>
            <person name="Hayes R."/>
            <person name="Keri Z."/>
            <person name="LaButti K."/>
            <person name="Lipzen A."/>
            <person name="Lombard V."/>
            <person name="Magnuson J."/>
            <person name="Maillard F."/>
            <person name="Morin E."/>
            <person name="Murat C."/>
            <person name="Nolan M."/>
            <person name="Ohm R."/>
            <person name="Pangilinan J."/>
            <person name="Pereira M."/>
            <person name="Perotto S."/>
            <person name="Peter M."/>
            <person name="Riley R."/>
            <person name="Sitrit Y."/>
            <person name="Stielow B."/>
            <person name="Szollosi G."/>
            <person name="Zifcakova L."/>
            <person name="Stursova M."/>
            <person name="Spatafora J.W."/>
            <person name="Tedersoo L."/>
            <person name="Vaario L.-M."/>
            <person name="Yamada A."/>
            <person name="Yan M."/>
            <person name="Wang P."/>
            <person name="Xu J."/>
            <person name="Bruns T."/>
            <person name="Baldrian P."/>
            <person name="Vilgalys R."/>
            <person name="Henrissat B."/>
            <person name="Grigoriev I.V."/>
            <person name="Hibbett D."/>
            <person name="Nagy L.G."/>
            <person name="Martin F.M."/>
        </authorList>
    </citation>
    <scope>NUCLEOTIDE SEQUENCE</scope>
    <source>
        <strain evidence="1">BED1</strain>
    </source>
</reference>
<comment type="caution">
    <text evidence="1">The sequence shown here is derived from an EMBL/GenBank/DDBJ whole genome shotgun (WGS) entry which is preliminary data.</text>
</comment>
<accession>A0AAD4BCA2</accession>
<keyword evidence="2" id="KW-1185">Reference proteome</keyword>
<evidence type="ECO:0008006" key="3">
    <source>
        <dbReference type="Google" id="ProtNLM"/>
    </source>
</evidence>
<reference evidence="1" key="2">
    <citation type="journal article" date="2020" name="Nat. Commun.">
        <title>Large-scale genome sequencing of mycorrhizal fungi provides insights into the early evolution of symbiotic traits.</title>
        <authorList>
            <person name="Miyauchi S."/>
            <person name="Kiss E."/>
            <person name="Kuo A."/>
            <person name="Drula E."/>
            <person name="Kohler A."/>
            <person name="Sanchez-Garcia M."/>
            <person name="Morin E."/>
            <person name="Andreopoulos B."/>
            <person name="Barry K.W."/>
            <person name="Bonito G."/>
            <person name="Buee M."/>
            <person name="Carver A."/>
            <person name="Chen C."/>
            <person name="Cichocki N."/>
            <person name="Clum A."/>
            <person name="Culley D."/>
            <person name="Crous P.W."/>
            <person name="Fauchery L."/>
            <person name="Girlanda M."/>
            <person name="Hayes R.D."/>
            <person name="Keri Z."/>
            <person name="LaButti K."/>
            <person name="Lipzen A."/>
            <person name="Lombard V."/>
            <person name="Magnuson J."/>
            <person name="Maillard F."/>
            <person name="Murat C."/>
            <person name="Nolan M."/>
            <person name="Ohm R.A."/>
            <person name="Pangilinan J."/>
            <person name="Pereira M.F."/>
            <person name="Perotto S."/>
            <person name="Peter M."/>
            <person name="Pfister S."/>
            <person name="Riley R."/>
            <person name="Sitrit Y."/>
            <person name="Stielow J.B."/>
            <person name="Szollosi G."/>
            <person name="Zifcakova L."/>
            <person name="Stursova M."/>
            <person name="Spatafora J.W."/>
            <person name="Tedersoo L."/>
            <person name="Vaario L.M."/>
            <person name="Yamada A."/>
            <person name="Yan M."/>
            <person name="Wang P."/>
            <person name="Xu J."/>
            <person name="Bruns T."/>
            <person name="Baldrian P."/>
            <person name="Vilgalys R."/>
            <person name="Dunand C."/>
            <person name="Henrissat B."/>
            <person name="Grigoriev I.V."/>
            <person name="Hibbett D."/>
            <person name="Nagy L.G."/>
            <person name="Martin F.M."/>
        </authorList>
    </citation>
    <scope>NUCLEOTIDE SEQUENCE</scope>
    <source>
        <strain evidence="1">BED1</strain>
    </source>
</reference>
<dbReference type="EMBL" id="WHUW01000219">
    <property type="protein sequence ID" value="KAF8417526.1"/>
    <property type="molecule type" value="Genomic_DNA"/>
</dbReference>
<organism evidence="1 2">
    <name type="scientific">Boletus edulis BED1</name>
    <dbReference type="NCBI Taxonomy" id="1328754"/>
    <lineage>
        <taxon>Eukaryota</taxon>
        <taxon>Fungi</taxon>
        <taxon>Dikarya</taxon>
        <taxon>Basidiomycota</taxon>
        <taxon>Agaricomycotina</taxon>
        <taxon>Agaricomycetes</taxon>
        <taxon>Agaricomycetidae</taxon>
        <taxon>Boletales</taxon>
        <taxon>Boletineae</taxon>
        <taxon>Boletaceae</taxon>
        <taxon>Boletoideae</taxon>
        <taxon>Boletus</taxon>
    </lineage>
</organism>
<gene>
    <name evidence="1" type="ORF">L210DRAFT_3493237</name>
</gene>
<dbReference type="Gene3D" id="3.80.10.10">
    <property type="entry name" value="Ribonuclease Inhibitor"/>
    <property type="match status" value="1"/>
</dbReference>
<proteinExistence type="predicted"/>
<name>A0AAD4BCA2_BOLED</name>
<protein>
    <recommendedName>
        <fullName evidence="3">F-box domain-containing protein</fullName>
    </recommendedName>
</protein>
<evidence type="ECO:0000313" key="2">
    <source>
        <dbReference type="Proteomes" id="UP001194468"/>
    </source>
</evidence>
<dbReference type="AlphaFoldDB" id="A0AAD4BCA2"/>